<reference evidence="8" key="1">
    <citation type="submission" date="2021-03" db="EMBL/GenBank/DDBJ databases">
        <title>Chromosome level genome of the anhydrobiotic midge Polypedilum vanderplanki.</title>
        <authorList>
            <person name="Yoshida Y."/>
            <person name="Kikawada T."/>
            <person name="Gusev O."/>
        </authorList>
    </citation>
    <scope>NUCLEOTIDE SEQUENCE</scope>
    <source>
        <strain evidence="8">NIAS01</strain>
        <tissue evidence="8">Whole body or cell culture</tissue>
    </source>
</reference>
<keyword evidence="6" id="KW-0732">Signal</keyword>
<feature type="signal peptide" evidence="6">
    <location>
        <begin position="1"/>
        <end position="22"/>
    </location>
</feature>
<comment type="caution">
    <text evidence="8">The sequence shown here is derived from an EMBL/GenBank/DDBJ whole genome shotgun (WGS) entry which is preliminary data.</text>
</comment>
<feature type="chain" id="PRO_5039909393" description="DNA/RNA non-specific endonuclease/pyrophosphatase/phosphodiesterase domain-containing protein" evidence="6">
    <location>
        <begin position="23"/>
        <end position="402"/>
    </location>
</feature>
<keyword evidence="2" id="KW-0540">Nuclease</keyword>
<evidence type="ECO:0000256" key="5">
    <source>
        <dbReference type="PIRSR" id="PIRSR640255-2"/>
    </source>
</evidence>
<organism evidence="8 9">
    <name type="scientific">Polypedilum vanderplanki</name>
    <name type="common">Sleeping chironomid midge</name>
    <dbReference type="NCBI Taxonomy" id="319348"/>
    <lineage>
        <taxon>Eukaryota</taxon>
        <taxon>Metazoa</taxon>
        <taxon>Ecdysozoa</taxon>
        <taxon>Arthropoda</taxon>
        <taxon>Hexapoda</taxon>
        <taxon>Insecta</taxon>
        <taxon>Pterygota</taxon>
        <taxon>Neoptera</taxon>
        <taxon>Endopterygota</taxon>
        <taxon>Diptera</taxon>
        <taxon>Nematocera</taxon>
        <taxon>Chironomoidea</taxon>
        <taxon>Chironomidae</taxon>
        <taxon>Chironominae</taxon>
        <taxon>Polypedilum</taxon>
        <taxon>Polypedilum</taxon>
    </lineage>
</organism>
<evidence type="ECO:0000313" key="9">
    <source>
        <dbReference type="Proteomes" id="UP001107558"/>
    </source>
</evidence>
<feature type="domain" description="DNA/RNA non-specific endonuclease/pyrophosphatase/phosphodiesterase" evidence="7">
    <location>
        <begin position="140"/>
        <end position="386"/>
    </location>
</feature>
<proteinExistence type="inferred from homology"/>
<accession>A0A9J6CG69</accession>
<evidence type="ECO:0000313" key="8">
    <source>
        <dbReference type="EMBL" id="KAG5680887.1"/>
    </source>
</evidence>
<keyword evidence="3" id="KW-0378">Hydrolase</keyword>
<protein>
    <recommendedName>
        <fullName evidence="7">DNA/RNA non-specific endonuclease/pyrophosphatase/phosphodiesterase domain-containing protein</fullName>
    </recommendedName>
</protein>
<dbReference type="InterPro" id="IPR044929">
    <property type="entry name" value="DNA/RNA_non-sp_Endonuclease_sf"/>
</dbReference>
<gene>
    <name evidence="8" type="ORF">PVAND_010366</name>
</gene>
<dbReference type="CDD" id="cd00091">
    <property type="entry name" value="NUC"/>
    <property type="match status" value="1"/>
</dbReference>
<name>A0A9J6CG69_POLVA</name>
<dbReference type="GO" id="GO:0000014">
    <property type="term" value="F:single-stranded DNA endodeoxyribonuclease activity"/>
    <property type="evidence" value="ECO:0007669"/>
    <property type="project" value="TreeGrafter"/>
</dbReference>
<dbReference type="SUPFAM" id="SSF54060">
    <property type="entry name" value="His-Me finger endonucleases"/>
    <property type="match status" value="1"/>
</dbReference>
<dbReference type="GO" id="GO:0046872">
    <property type="term" value="F:metal ion binding"/>
    <property type="evidence" value="ECO:0007669"/>
    <property type="project" value="UniProtKB-KW"/>
</dbReference>
<dbReference type="PANTHER" id="PTHR13966:SF19">
    <property type="entry name" value="NUCLEASE EXOG, MITOCHONDRIAL"/>
    <property type="match status" value="1"/>
</dbReference>
<evidence type="ECO:0000259" key="7">
    <source>
        <dbReference type="SMART" id="SM00892"/>
    </source>
</evidence>
<dbReference type="GO" id="GO:0005634">
    <property type="term" value="C:nucleus"/>
    <property type="evidence" value="ECO:0007669"/>
    <property type="project" value="TreeGrafter"/>
</dbReference>
<dbReference type="Pfam" id="PF01223">
    <property type="entry name" value="Endonuclease_NS"/>
    <property type="match status" value="1"/>
</dbReference>
<dbReference type="GO" id="GO:0005743">
    <property type="term" value="C:mitochondrial inner membrane"/>
    <property type="evidence" value="ECO:0007669"/>
    <property type="project" value="TreeGrafter"/>
</dbReference>
<dbReference type="GO" id="GO:0003676">
    <property type="term" value="F:nucleic acid binding"/>
    <property type="evidence" value="ECO:0007669"/>
    <property type="project" value="InterPro"/>
</dbReference>
<dbReference type="InterPro" id="IPR001604">
    <property type="entry name" value="Endo_G_ENPP1-like_dom"/>
</dbReference>
<dbReference type="SMART" id="SM00892">
    <property type="entry name" value="Endonuclease_NS"/>
    <property type="match status" value="1"/>
</dbReference>
<dbReference type="GO" id="GO:0006309">
    <property type="term" value="P:apoptotic DNA fragmentation"/>
    <property type="evidence" value="ECO:0007669"/>
    <property type="project" value="TreeGrafter"/>
</dbReference>
<dbReference type="EMBL" id="JADBJN010000001">
    <property type="protein sequence ID" value="KAG5680887.1"/>
    <property type="molecule type" value="Genomic_DNA"/>
</dbReference>
<dbReference type="PANTHER" id="PTHR13966">
    <property type="entry name" value="ENDONUCLEASE RELATED"/>
    <property type="match status" value="1"/>
</dbReference>
<dbReference type="InterPro" id="IPR044925">
    <property type="entry name" value="His-Me_finger_sf"/>
</dbReference>
<sequence length="402" mass="45495">MWHKFVIIVALLYIIRINTANAACTINVNGDLGDPQPLLIRPGSTQFFNPQGTDGIIHLNDNQQLELYCSSGFASPAGIATNSITVTCTSGNRFSYNSIAYYFNNYYCSAYPAHKARKTGGRCYNNGYEVEIGFEVGTRFLRIMTVCHNEIVEENYYAKYKLTPANVGYQIGFPRPNFITGDFFGGKNVDYIYSRNQQRNVIAQILNSQARAEYYIHPTNDFFLARGHMAAKTDFIFGSQHRATFYFLNTAPQWQKFNALNWEAIEDSSKKLAAARGLDLDVYTGVYGRCKLADESGRLHDIYLYPNGTYGAQIPVPALYYKILVDAAGDAGIVLIGVNNPYLTYEEIQRDYVICHDISSQITWSLNWQRENIERGYSYACSVSDFLRVVPHVSLYVTRLLV</sequence>
<evidence type="ECO:0000256" key="2">
    <source>
        <dbReference type="ARBA" id="ARBA00022722"/>
    </source>
</evidence>
<keyword evidence="3" id="KW-0255">Endonuclease</keyword>
<dbReference type="Gene3D" id="3.40.570.10">
    <property type="entry name" value="Extracellular Endonuclease, subunit A"/>
    <property type="match status" value="1"/>
</dbReference>
<evidence type="ECO:0000256" key="3">
    <source>
        <dbReference type="ARBA" id="ARBA00022759"/>
    </source>
</evidence>
<keyword evidence="5" id="KW-0479">Metal-binding</keyword>
<evidence type="ECO:0000256" key="4">
    <source>
        <dbReference type="PIRSR" id="PIRSR640255-1"/>
    </source>
</evidence>
<dbReference type="AlphaFoldDB" id="A0A9J6CG69"/>
<feature type="active site" description="Proton acceptor" evidence="4">
    <location>
        <position position="228"/>
    </location>
</feature>
<dbReference type="Proteomes" id="UP001107558">
    <property type="component" value="Chromosome 1"/>
</dbReference>
<dbReference type="OrthoDB" id="5960141at2759"/>
<evidence type="ECO:0000256" key="6">
    <source>
        <dbReference type="SAM" id="SignalP"/>
    </source>
</evidence>
<feature type="binding site" evidence="5">
    <location>
        <position position="258"/>
    </location>
    <ligand>
        <name>Mg(2+)</name>
        <dbReference type="ChEBI" id="CHEBI:18420"/>
        <note>catalytic</note>
    </ligand>
</feature>
<dbReference type="FunFam" id="3.40.570.10:FF:000007">
    <property type="entry name" value="Alkaline nuclease"/>
    <property type="match status" value="1"/>
</dbReference>
<evidence type="ECO:0000256" key="1">
    <source>
        <dbReference type="ARBA" id="ARBA00010052"/>
    </source>
</evidence>
<keyword evidence="9" id="KW-1185">Reference proteome</keyword>
<dbReference type="InterPro" id="IPR040255">
    <property type="entry name" value="Non-specific_endonuclease"/>
</dbReference>
<dbReference type="GO" id="GO:0004521">
    <property type="term" value="F:RNA endonuclease activity"/>
    <property type="evidence" value="ECO:0007669"/>
    <property type="project" value="TreeGrafter"/>
</dbReference>
<comment type="similarity">
    <text evidence="1">Belongs to the DNA/RNA non-specific endonuclease family.</text>
</comment>